<organism evidence="1 2">
    <name type="scientific">Cephalotus follicularis</name>
    <name type="common">Albany pitcher plant</name>
    <dbReference type="NCBI Taxonomy" id="3775"/>
    <lineage>
        <taxon>Eukaryota</taxon>
        <taxon>Viridiplantae</taxon>
        <taxon>Streptophyta</taxon>
        <taxon>Embryophyta</taxon>
        <taxon>Tracheophyta</taxon>
        <taxon>Spermatophyta</taxon>
        <taxon>Magnoliopsida</taxon>
        <taxon>eudicotyledons</taxon>
        <taxon>Gunneridae</taxon>
        <taxon>Pentapetalae</taxon>
        <taxon>rosids</taxon>
        <taxon>fabids</taxon>
        <taxon>Oxalidales</taxon>
        <taxon>Cephalotaceae</taxon>
        <taxon>Cephalotus</taxon>
    </lineage>
</organism>
<reference evidence="2" key="1">
    <citation type="submission" date="2016-04" db="EMBL/GenBank/DDBJ databases">
        <title>Cephalotus genome sequencing.</title>
        <authorList>
            <person name="Fukushima K."/>
            <person name="Hasebe M."/>
            <person name="Fang X."/>
        </authorList>
    </citation>
    <scope>NUCLEOTIDE SEQUENCE [LARGE SCALE GENOMIC DNA]</scope>
    <source>
        <strain evidence="2">cv. St1</strain>
    </source>
</reference>
<name>A0A1Q3BXD4_CEPFO</name>
<dbReference type="AlphaFoldDB" id="A0A1Q3BXD4"/>
<proteinExistence type="predicted"/>
<sequence>NIFRTRFLCGGKVCNVIFDGGSAENIIARDAFEKLKLPTEKHPILIKLVGFEREMKFWLHLDAWLNLLWVIILKMRPCVTLCPWMLVMFYWEGRGCMTMTRSITLSLILIPSRELKKIIPCILLRKKLVNLTMRAVLMVSLLTRLLLESLNLRVKRSELCMLWLVTLCRKISLWSLINIL</sequence>
<comment type="caution">
    <text evidence="1">The sequence shown here is derived from an EMBL/GenBank/DDBJ whole genome shotgun (WGS) entry which is preliminary data.</text>
</comment>
<dbReference type="OrthoDB" id="1739763at2759"/>
<dbReference type="Proteomes" id="UP000187406">
    <property type="component" value="Unassembled WGS sequence"/>
</dbReference>
<dbReference type="InParanoid" id="A0A1Q3BXD4"/>
<evidence type="ECO:0000313" key="1">
    <source>
        <dbReference type="EMBL" id="GAV72518.1"/>
    </source>
</evidence>
<accession>A0A1Q3BXD4</accession>
<feature type="non-terminal residue" evidence="1">
    <location>
        <position position="1"/>
    </location>
</feature>
<evidence type="ECO:0000313" key="2">
    <source>
        <dbReference type="Proteomes" id="UP000187406"/>
    </source>
</evidence>
<gene>
    <name evidence="1" type="ORF">CFOL_v3_16006</name>
</gene>
<protein>
    <submittedName>
        <fullName evidence="1">Uncharacterized protein</fullName>
    </submittedName>
</protein>
<dbReference type="EMBL" id="BDDD01001011">
    <property type="protein sequence ID" value="GAV72518.1"/>
    <property type="molecule type" value="Genomic_DNA"/>
</dbReference>
<keyword evidence="2" id="KW-1185">Reference proteome</keyword>